<dbReference type="GO" id="GO:0071555">
    <property type="term" value="P:cell wall organization"/>
    <property type="evidence" value="ECO:0007669"/>
    <property type="project" value="UniProtKB-KW"/>
</dbReference>
<dbReference type="HAMAP" id="MF_00258">
    <property type="entry name" value="Glu_racemase"/>
    <property type="match status" value="1"/>
</dbReference>
<reference evidence="8 10" key="1">
    <citation type="journal article" date="2015" name="Biotechnol. Bioeng.">
        <title>Genome sequence and phenotypic characterization of Caulobacter segnis.</title>
        <authorList>
            <person name="Patel S."/>
            <person name="Fletcher B."/>
            <person name="Scott D.C."/>
            <person name="Ely B."/>
        </authorList>
    </citation>
    <scope>NUCLEOTIDE SEQUENCE [LARGE SCALE GENOMIC DNA]</scope>
    <source>
        <strain evidence="8 10">PS02</strain>
    </source>
</reference>
<evidence type="ECO:0000256" key="1">
    <source>
        <dbReference type="ARBA" id="ARBA00001602"/>
    </source>
</evidence>
<feature type="binding site" evidence="7">
    <location>
        <begin position="12"/>
        <end position="13"/>
    </location>
    <ligand>
        <name>substrate</name>
    </ligand>
</feature>
<dbReference type="PROSITE" id="PS00924">
    <property type="entry name" value="ASP_GLU_RACEMASE_2"/>
    <property type="match status" value="1"/>
</dbReference>
<gene>
    <name evidence="8" type="primary">yrpC</name>
    <name evidence="7" type="synonym">murI</name>
    <name evidence="9" type="ORF">CLCOS_37760</name>
    <name evidence="8" type="ORF">WX73_00376</name>
</gene>
<dbReference type="Gene3D" id="3.40.50.1860">
    <property type="match status" value="2"/>
</dbReference>
<dbReference type="Proteomes" id="UP000093694">
    <property type="component" value="Unassembled WGS sequence"/>
</dbReference>
<dbReference type="PANTHER" id="PTHR21198">
    <property type="entry name" value="GLUTAMATE RACEMASE"/>
    <property type="match status" value="1"/>
</dbReference>
<evidence type="ECO:0000256" key="7">
    <source>
        <dbReference type="HAMAP-Rule" id="MF_00258"/>
    </source>
</evidence>
<dbReference type="PATRIC" id="fig|1705578.3.peg.760"/>
<dbReference type="UniPathway" id="UPA00219"/>
<feature type="active site" description="Proton donor/acceptor" evidence="7">
    <location>
        <position position="187"/>
    </location>
</feature>
<dbReference type="InterPro" id="IPR015942">
    <property type="entry name" value="Asp/Glu/hydantoin_racemase"/>
</dbReference>
<evidence type="ECO:0000313" key="8">
    <source>
        <dbReference type="EMBL" id="OAA93058.1"/>
    </source>
</evidence>
<dbReference type="InterPro" id="IPR001920">
    <property type="entry name" value="Asp/Glu_race"/>
</dbReference>
<evidence type="ECO:0000256" key="2">
    <source>
        <dbReference type="ARBA" id="ARBA00013090"/>
    </source>
</evidence>
<comment type="function">
    <text evidence="7">Provides the (R)-glutamate required for cell wall biosynthesis.</text>
</comment>
<keyword evidence="6 7" id="KW-0961">Cell wall biogenesis/degradation</keyword>
<feature type="binding site" evidence="7">
    <location>
        <begin position="76"/>
        <end position="77"/>
    </location>
    <ligand>
        <name>substrate</name>
    </ligand>
</feature>
<evidence type="ECO:0000256" key="6">
    <source>
        <dbReference type="ARBA" id="ARBA00023316"/>
    </source>
</evidence>
<organism evidence="8 10">
    <name type="scientific">Clostridium coskatii</name>
    <dbReference type="NCBI Taxonomy" id="1705578"/>
    <lineage>
        <taxon>Bacteria</taxon>
        <taxon>Bacillati</taxon>
        <taxon>Bacillota</taxon>
        <taxon>Clostridia</taxon>
        <taxon>Eubacteriales</taxon>
        <taxon>Clostridiaceae</taxon>
        <taxon>Clostridium</taxon>
    </lineage>
</organism>
<feature type="active site" description="Proton donor/acceptor" evidence="7">
    <location>
        <position position="75"/>
    </location>
</feature>
<comment type="caution">
    <text evidence="8">The sequence shown here is derived from an EMBL/GenBank/DDBJ whole genome shotgun (WGS) entry which is preliminary data.</text>
</comment>
<evidence type="ECO:0000256" key="4">
    <source>
        <dbReference type="ARBA" id="ARBA00022984"/>
    </source>
</evidence>
<dbReference type="InterPro" id="IPR018187">
    <property type="entry name" value="Asp/Glu_racemase_AS_1"/>
</dbReference>
<keyword evidence="3 7" id="KW-0133">Cell shape</keyword>
<evidence type="ECO:0000313" key="11">
    <source>
        <dbReference type="Proteomes" id="UP000093694"/>
    </source>
</evidence>
<evidence type="ECO:0000256" key="5">
    <source>
        <dbReference type="ARBA" id="ARBA00023235"/>
    </source>
</evidence>
<sequence length="261" mass="29024">MDLEDRPIGFFDSGIGGISVLKEAVKILSNEDFVYFGDSKMAPYGVKTAEEVKRLTFNAVELLLTKNIKALVVACNTATSAAIIDLRKKYSKSMPIIGIEPALKPAVEFNRKGKIVIMATTMTLSERKFSNLMKKYESRSSIQPLPCPGLVELIEQGKTEGEEVEGYLKEKLNSLKDEGIAAVVLGCTHYPFVKKSIRKILNEDIPIIDGSKGTVEQLKRQLVKYHIKNNKNKAGKVTIFNSMDSEFIIQLSYKLLKEGSI</sequence>
<evidence type="ECO:0000313" key="10">
    <source>
        <dbReference type="Proteomes" id="UP000077384"/>
    </source>
</evidence>
<dbReference type="EMBL" id="LITQ01000015">
    <property type="protein sequence ID" value="OAA93058.1"/>
    <property type="molecule type" value="Genomic_DNA"/>
</dbReference>
<feature type="binding site" evidence="7">
    <location>
        <begin position="44"/>
        <end position="45"/>
    </location>
    <ligand>
        <name>substrate</name>
    </ligand>
</feature>
<dbReference type="EMBL" id="LROR01000088">
    <property type="protein sequence ID" value="OBR90801.1"/>
    <property type="molecule type" value="Genomic_DNA"/>
</dbReference>
<evidence type="ECO:0000256" key="3">
    <source>
        <dbReference type="ARBA" id="ARBA00022960"/>
    </source>
</evidence>
<dbReference type="FunFam" id="3.40.50.1860:FF:000001">
    <property type="entry name" value="Glutamate racemase"/>
    <property type="match status" value="1"/>
</dbReference>
<dbReference type="PANTHER" id="PTHR21198:SF3">
    <property type="entry name" value="GLUTAMATE RACEMASE"/>
    <property type="match status" value="1"/>
</dbReference>
<keyword evidence="11" id="KW-1185">Reference proteome</keyword>
<dbReference type="GO" id="GO:0008360">
    <property type="term" value="P:regulation of cell shape"/>
    <property type="evidence" value="ECO:0007669"/>
    <property type="project" value="UniProtKB-KW"/>
</dbReference>
<dbReference type="Pfam" id="PF01177">
    <property type="entry name" value="Asp_Glu_race"/>
    <property type="match status" value="1"/>
</dbReference>
<name>A0A166T1C7_9CLOT</name>
<comment type="pathway">
    <text evidence="7">Cell wall biogenesis; peptidoglycan biosynthesis.</text>
</comment>
<proteinExistence type="inferred from homology"/>
<dbReference type="RefSeq" id="WP_013240765.1">
    <property type="nucleotide sequence ID" value="NZ_LITQ01000015.1"/>
</dbReference>
<dbReference type="NCBIfam" id="TIGR00067">
    <property type="entry name" value="glut_race"/>
    <property type="match status" value="1"/>
</dbReference>
<feature type="binding site" evidence="7">
    <location>
        <begin position="188"/>
        <end position="189"/>
    </location>
    <ligand>
        <name>substrate</name>
    </ligand>
</feature>
<dbReference type="EC" id="5.1.1.3" evidence="2 7"/>
<keyword evidence="5 7" id="KW-0413">Isomerase</keyword>
<dbReference type="InterPro" id="IPR004391">
    <property type="entry name" value="Glu_race"/>
</dbReference>
<dbReference type="InterPro" id="IPR033134">
    <property type="entry name" value="Asp/Glu_racemase_AS_2"/>
</dbReference>
<reference evidence="9 11" key="2">
    <citation type="journal article" date="2016" name="Front. Microbiol.">
        <title>Industrial Acetogenic Biocatalysts: A Comparative Metabolic and Genomic Analysis.</title>
        <authorList>
            <person name="Bengelsdorf F."/>
            <person name="Poehlein A."/>
            <person name="Sonja S."/>
            <person name="Erz C."/>
            <person name="Hummel T."/>
            <person name="Hoffmeister S."/>
            <person name="Daniel R."/>
            <person name="Durre P."/>
        </authorList>
    </citation>
    <scope>NUCLEOTIDE SEQUENCE [LARGE SCALE GENOMIC DNA]</scope>
    <source>
        <strain evidence="9 11">PTA-10522</strain>
    </source>
</reference>
<comment type="similarity">
    <text evidence="7">Belongs to the aspartate/glutamate racemases family.</text>
</comment>
<evidence type="ECO:0000313" key="9">
    <source>
        <dbReference type="EMBL" id="OBR90801.1"/>
    </source>
</evidence>
<keyword evidence="4 7" id="KW-0573">Peptidoglycan synthesis</keyword>
<dbReference type="AlphaFoldDB" id="A0A166T1C7"/>
<protein>
    <recommendedName>
        <fullName evidence="2 7">Glutamate racemase</fullName>
        <ecNumber evidence="2 7">5.1.1.3</ecNumber>
    </recommendedName>
</protein>
<comment type="catalytic activity">
    <reaction evidence="1 7">
        <text>L-glutamate = D-glutamate</text>
        <dbReference type="Rhea" id="RHEA:12813"/>
        <dbReference type="ChEBI" id="CHEBI:29985"/>
        <dbReference type="ChEBI" id="CHEBI:29986"/>
        <dbReference type="EC" id="5.1.1.3"/>
    </reaction>
</comment>
<dbReference type="GO" id="GO:0008881">
    <property type="term" value="F:glutamate racemase activity"/>
    <property type="evidence" value="ECO:0007669"/>
    <property type="project" value="UniProtKB-UniRule"/>
</dbReference>
<dbReference type="Proteomes" id="UP000077384">
    <property type="component" value="Unassembled WGS sequence"/>
</dbReference>
<accession>A0A166T1C7</accession>
<dbReference type="SUPFAM" id="SSF53681">
    <property type="entry name" value="Aspartate/glutamate racemase"/>
    <property type="match status" value="2"/>
</dbReference>
<dbReference type="GO" id="GO:0009252">
    <property type="term" value="P:peptidoglycan biosynthetic process"/>
    <property type="evidence" value="ECO:0007669"/>
    <property type="project" value="UniProtKB-UniRule"/>
</dbReference>
<dbReference type="PROSITE" id="PS00923">
    <property type="entry name" value="ASP_GLU_RACEMASE_1"/>
    <property type="match status" value="1"/>
</dbReference>